<dbReference type="PANTHER" id="PTHR10366">
    <property type="entry name" value="NAD DEPENDENT EPIMERASE/DEHYDRATASE"/>
    <property type="match status" value="1"/>
</dbReference>
<evidence type="ECO:0000256" key="2">
    <source>
        <dbReference type="ARBA" id="ARBA00023002"/>
    </source>
</evidence>
<dbReference type="Gene3D" id="3.40.50.720">
    <property type="entry name" value="NAD(P)-binding Rossmann-like Domain"/>
    <property type="match status" value="1"/>
</dbReference>
<reference evidence="6" key="1">
    <citation type="submission" date="2016-06" db="EMBL/GenBank/DDBJ databases">
        <title>Parallel loss of symbiosis genes in relatives of nitrogen-fixing non-legume Parasponia.</title>
        <authorList>
            <person name="Van Velzen R."/>
            <person name="Holmer R."/>
            <person name="Bu F."/>
            <person name="Rutten L."/>
            <person name="Van Zeijl A."/>
            <person name="Liu W."/>
            <person name="Santuari L."/>
            <person name="Cao Q."/>
            <person name="Sharma T."/>
            <person name="Shen D."/>
            <person name="Roswanjaya Y."/>
            <person name="Wardhani T."/>
            <person name="Kalhor M.S."/>
            <person name="Jansen J."/>
            <person name="Van den Hoogen J."/>
            <person name="Gungor B."/>
            <person name="Hartog M."/>
            <person name="Hontelez J."/>
            <person name="Verver J."/>
            <person name="Yang W.-C."/>
            <person name="Schijlen E."/>
            <person name="Repin R."/>
            <person name="Schilthuizen M."/>
            <person name="Schranz E."/>
            <person name="Heidstra R."/>
            <person name="Miyata K."/>
            <person name="Fedorova E."/>
            <person name="Kohlen W."/>
            <person name="Bisseling T."/>
            <person name="Smit S."/>
            <person name="Geurts R."/>
        </authorList>
    </citation>
    <scope>NUCLEOTIDE SEQUENCE [LARGE SCALE GENOMIC DNA]</scope>
    <source>
        <strain evidence="6">cv. RG33-2</strain>
    </source>
</reference>
<evidence type="ECO:0000256" key="3">
    <source>
        <dbReference type="RuleBase" id="RU004475"/>
    </source>
</evidence>
<dbReference type="SUPFAM" id="SSF51735">
    <property type="entry name" value="NAD(P)-binding Rossmann-fold domains"/>
    <property type="match status" value="1"/>
</dbReference>
<evidence type="ECO:0000256" key="1">
    <source>
        <dbReference type="ARBA" id="ARBA00022857"/>
    </source>
</evidence>
<organism evidence="5 6">
    <name type="scientific">Trema orientale</name>
    <name type="common">Charcoal tree</name>
    <name type="synonym">Celtis orientalis</name>
    <dbReference type="NCBI Taxonomy" id="63057"/>
    <lineage>
        <taxon>Eukaryota</taxon>
        <taxon>Viridiplantae</taxon>
        <taxon>Streptophyta</taxon>
        <taxon>Embryophyta</taxon>
        <taxon>Tracheophyta</taxon>
        <taxon>Spermatophyta</taxon>
        <taxon>Magnoliopsida</taxon>
        <taxon>eudicotyledons</taxon>
        <taxon>Gunneridae</taxon>
        <taxon>Pentapetalae</taxon>
        <taxon>rosids</taxon>
        <taxon>fabids</taxon>
        <taxon>Rosales</taxon>
        <taxon>Cannabaceae</taxon>
        <taxon>Trema</taxon>
    </lineage>
</organism>
<dbReference type="FunFam" id="3.40.50.720:FF:000534">
    <property type="entry name" value="mRNA, clone: RTFL01-28-L12"/>
    <property type="match status" value="1"/>
</dbReference>
<dbReference type="AlphaFoldDB" id="A0A2P5FNB1"/>
<keyword evidence="1" id="KW-0521">NADP</keyword>
<dbReference type="CDD" id="cd08958">
    <property type="entry name" value="FR_SDR_e"/>
    <property type="match status" value="1"/>
</dbReference>
<dbReference type="InParanoid" id="A0A2P5FNB1"/>
<dbReference type="STRING" id="63057.A0A2P5FNB1"/>
<dbReference type="InterPro" id="IPR036291">
    <property type="entry name" value="NAD(P)-bd_dom_sf"/>
</dbReference>
<accession>A0A2P5FNB1</accession>
<evidence type="ECO:0000313" key="6">
    <source>
        <dbReference type="Proteomes" id="UP000237000"/>
    </source>
</evidence>
<dbReference type="PANTHER" id="PTHR10366:SF390">
    <property type="entry name" value="CINNAMOYL-COA REDUCTASE-LIKE PROTEIN"/>
    <property type="match status" value="1"/>
</dbReference>
<dbReference type="GO" id="GO:0016616">
    <property type="term" value="F:oxidoreductase activity, acting on the CH-OH group of donors, NAD or NADP as acceptor"/>
    <property type="evidence" value="ECO:0007669"/>
    <property type="project" value="InterPro"/>
</dbReference>
<dbReference type="GO" id="GO:0006694">
    <property type="term" value="P:steroid biosynthetic process"/>
    <property type="evidence" value="ECO:0007669"/>
    <property type="project" value="InterPro"/>
</dbReference>
<comment type="similarity">
    <text evidence="3">Belongs to the 3-beta-HSD family.</text>
</comment>
<comment type="caution">
    <text evidence="5">The sequence shown here is derived from an EMBL/GenBank/DDBJ whole genome shotgun (WGS) entry which is preliminary data.</text>
</comment>
<gene>
    <name evidence="5" type="ORF">TorRG33x02_048250</name>
</gene>
<keyword evidence="6" id="KW-1185">Reference proteome</keyword>
<dbReference type="EMBL" id="JXTC01000019">
    <property type="protein sequence ID" value="PON99282.1"/>
    <property type="molecule type" value="Genomic_DNA"/>
</dbReference>
<dbReference type="InterPro" id="IPR050425">
    <property type="entry name" value="NAD(P)_dehydrat-like"/>
</dbReference>
<dbReference type="InterPro" id="IPR002225">
    <property type="entry name" value="3Beta_OHSteriod_DH/Estase"/>
</dbReference>
<dbReference type="Pfam" id="PF01073">
    <property type="entry name" value="3Beta_HSD"/>
    <property type="match status" value="1"/>
</dbReference>
<dbReference type="Proteomes" id="UP000237000">
    <property type="component" value="Unassembled WGS sequence"/>
</dbReference>
<sequence>MDYEKPIVCVLDASTYVGFWILKGLLSKGYTVHAAIQRNGSESEIEKKIIDMEKVEEERLSVFTVDVLDYHSILLALKGCSGLFCCLDSPDGYDEKLVDWEVRGAINVVEACAQTDSIEKIVFTSSLTAAIWRENISSEDDIDERSWSNQEFCRKLKLWQPLAKTLSEQAAWALAMDRMLNMVSINSGLVLGPGVTQQNPLSTMSYLNGAAQMYENGVLAFVDVNFLAGVHIRAFEDRSTCGRYFCFNQIVNTEKEAVKLAQSLSPLISLPPTYECQGSEVHAEKLRTKKLDKLVDDTACY</sequence>
<evidence type="ECO:0000313" key="5">
    <source>
        <dbReference type="EMBL" id="PON99282.1"/>
    </source>
</evidence>
<dbReference type="OrthoDB" id="2735536at2759"/>
<proteinExistence type="inferred from homology"/>
<evidence type="ECO:0000259" key="4">
    <source>
        <dbReference type="Pfam" id="PF01073"/>
    </source>
</evidence>
<name>A0A2P5FNB1_TREOI</name>
<dbReference type="FunCoup" id="A0A2P5FNB1">
    <property type="interactions" value="27"/>
</dbReference>
<feature type="domain" description="3-beta hydroxysteroid dehydrogenase/isomerase" evidence="4">
    <location>
        <begin position="12"/>
        <end position="210"/>
    </location>
</feature>
<keyword evidence="2 3" id="KW-0560">Oxidoreductase</keyword>
<protein>
    <submittedName>
        <fullName evidence="5">Hopanoid-associated sugar epimerase</fullName>
    </submittedName>
</protein>